<keyword evidence="2" id="KW-0614">Plasmid</keyword>
<reference evidence="2 3" key="1">
    <citation type="submission" date="2018-08" db="EMBL/GenBank/DDBJ databases">
        <title>The complete genome sequence of Streptomyces seoulensis, a pioneer strain for nickel superoxide dismutase discovery.</title>
        <authorList>
            <person name="Shin J."/>
            <person name="Lee J.-S."/>
            <person name="Lee E.-J."/>
            <person name="Youn H.-D."/>
        </authorList>
    </citation>
    <scope>NUCLEOTIDE SEQUENCE [LARGE SCALE GENOMIC DNA]</scope>
    <source>
        <strain evidence="2 3">KCTC 9819</strain>
        <plasmid evidence="2 3">unnamed</plasmid>
    </source>
</reference>
<dbReference type="KEGG" id="sseo:D0Z67_29425"/>
<dbReference type="EMBL" id="CP032230">
    <property type="protein sequence ID" value="QBJ94491.1"/>
    <property type="molecule type" value="Genomic_DNA"/>
</dbReference>
<feature type="region of interest" description="Disordered" evidence="1">
    <location>
        <begin position="26"/>
        <end position="45"/>
    </location>
</feature>
<dbReference type="AlphaFoldDB" id="A0A4P6U5I6"/>
<geneLocation type="plasmid" evidence="2">
    <name>unnamed</name>
</geneLocation>
<dbReference type="OrthoDB" id="4217561at2"/>
<organism evidence="2 3">
    <name type="scientific">Streptomyces seoulensis</name>
    <dbReference type="NCBI Taxonomy" id="73044"/>
    <lineage>
        <taxon>Bacteria</taxon>
        <taxon>Bacillati</taxon>
        <taxon>Actinomycetota</taxon>
        <taxon>Actinomycetes</taxon>
        <taxon>Kitasatosporales</taxon>
        <taxon>Streptomycetaceae</taxon>
        <taxon>Streptomyces</taxon>
    </lineage>
</organism>
<protein>
    <submittedName>
        <fullName evidence="2">Uncharacterized protein</fullName>
    </submittedName>
</protein>
<name>A0A4P6U5I6_STRSO</name>
<feature type="compositionally biased region" description="Basic and acidic residues" evidence="1">
    <location>
        <begin position="26"/>
        <end position="36"/>
    </location>
</feature>
<sequence>MGTRTDEDDAASRLAVLHQYFREHPVTGPVEGHRTTTEAGTPLNLSTHDHITASVHEVTDHTRAVNPDAGPAPATVDAVYDWCREHTAHAPEEARLRLAVIERRHYLEHSLRAGDRLVIRKERCPKCRTFGLEWLRSDQRAICTNRRCTARDGASRRFTVAHLAHAWVMSQETFRQARAT</sequence>
<dbReference type="RefSeq" id="WP_031182988.1">
    <property type="nucleotide sequence ID" value="NZ_CP032230.1"/>
</dbReference>
<keyword evidence="3" id="KW-1185">Reference proteome</keyword>
<gene>
    <name evidence="2" type="ORF">D0Z67_29425</name>
</gene>
<dbReference type="GeneID" id="300103016"/>
<evidence type="ECO:0000313" key="3">
    <source>
        <dbReference type="Proteomes" id="UP000292547"/>
    </source>
</evidence>
<proteinExistence type="predicted"/>
<dbReference type="STRING" id="73044.GCA_000725795_04879"/>
<dbReference type="Proteomes" id="UP000292547">
    <property type="component" value="Plasmid unnamed"/>
</dbReference>
<accession>A0A4P6U5I6</accession>
<evidence type="ECO:0000256" key="1">
    <source>
        <dbReference type="SAM" id="MobiDB-lite"/>
    </source>
</evidence>
<evidence type="ECO:0000313" key="2">
    <source>
        <dbReference type="EMBL" id="QBJ94491.1"/>
    </source>
</evidence>